<dbReference type="EMBL" id="CAAHFH010000001">
    <property type="protein sequence ID" value="VGO18349.1"/>
    <property type="molecule type" value="Genomic_DNA"/>
</dbReference>
<dbReference type="AlphaFoldDB" id="A0A6C2UGY8"/>
<protein>
    <submittedName>
        <fullName evidence="2">Uncharacterized protein</fullName>
    </submittedName>
</protein>
<dbReference type="EMBL" id="CAAHFH010000001">
    <property type="protein sequence ID" value="VGO19417.1"/>
    <property type="molecule type" value="Genomic_DNA"/>
</dbReference>
<keyword evidence="4" id="KW-1185">Reference proteome</keyword>
<proteinExistence type="predicted"/>
<organism evidence="2 4">
    <name type="scientific">Pontiella sulfatireligans</name>
    <dbReference type="NCBI Taxonomy" id="2750658"/>
    <lineage>
        <taxon>Bacteria</taxon>
        <taxon>Pseudomonadati</taxon>
        <taxon>Kiritimatiellota</taxon>
        <taxon>Kiritimatiellia</taxon>
        <taxon>Kiritimatiellales</taxon>
        <taxon>Pontiellaceae</taxon>
        <taxon>Pontiella</taxon>
    </lineage>
</organism>
<gene>
    <name evidence="1" type="ORF">SCARR_00401</name>
    <name evidence="2" type="ORF">SCARR_01446</name>
    <name evidence="3" type="ORF">SCARR_01475</name>
</gene>
<evidence type="ECO:0000313" key="3">
    <source>
        <dbReference type="EMBL" id="VGO19417.1"/>
    </source>
</evidence>
<evidence type="ECO:0000313" key="4">
    <source>
        <dbReference type="Proteomes" id="UP000346198"/>
    </source>
</evidence>
<name>A0A6C2UGY8_9BACT</name>
<accession>A0A6C2UGY8</accession>
<evidence type="ECO:0000313" key="2">
    <source>
        <dbReference type="EMBL" id="VGO19388.1"/>
    </source>
</evidence>
<dbReference type="Proteomes" id="UP000346198">
    <property type="component" value="Unassembled WGS sequence"/>
</dbReference>
<sequence length="62" mass="6967">MINTDKSNRLLASFGELVSKETFDMTALKKGRFPDRVFSRWRLFFSPLCSMPSRALGAALPG</sequence>
<dbReference type="EMBL" id="CAAHFH010000001">
    <property type="protein sequence ID" value="VGO19388.1"/>
    <property type="molecule type" value="Genomic_DNA"/>
</dbReference>
<reference evidence="2 4" key="1">
    <citation type="submission" date="2019-04" db="EMBL/GenBank/DDBJ databases">
        <authorList>
            <person name="Van Vliet M D."/>
        </authorList>
    </citation>
    <scope>NUCLEOTIDE SEQUENCE [LARGE SCALE GENOMIC DNA]</scope>
    <source>
        <strain evidence="2 4">F21</strain>
    </source>
</reference>
<evidence type="ECO:0000313" key="1">
    <source>
        <dbReference type="EMBL" id="VGO18349.1"/>
    </source>
</evidence>
<dbReference type="RefSeq" id="WP_136059844.1">
    <property type="nucleotide sequence ID" value="NZ_CAAHFH010000001.1"/>
</dbReference>